<proteinExistence type="predicted"/>
<keyword evidence="2" id="KW-1185">Reference proteome</keyword>
<evidence type="ECO:0000313" key="1">
    <source>
        <dbReference type="EMBL" id="TWT31127.1"/>
    </source>
</evidence>
<dbReference type="EMBL" id="SIHJ01000004">
    <property type="protein sequence ID" value="TWT31127.1"/>
    <property type="molecule type" value="Genomic_DNA"/>
</dbReference>
<accession>A0A5C5V052</accession>
<sequence length="168" mass="17701">MLSNPFDVYLNDHHAMLVAERELCQRVQRSNEGSALADAAGRQLGLARAGEAAVKQLLADRGAAASGTKATMAWLAEKAGRLKLNGQLTGYSPASRVLEVEGLILAAQARAAMWRCLAASQTPPPEAVDWGQLQQHAEAQLADLRAVHSAVAGESFGVGGDRPAGIHR</sequence>
<dbReference type="RefSeq" id="WP_146568317.1">
    <property type="nucleotide sequence ID" value="NZ_SIHJ01000004.1"/>
</dbReference>
<protein>
    <recommendedName>
        <fullName evidence="3">DUF2383 domain-containing protein</fullName>
    </recommendedName>
</protein>
<dbReference type="OrthoDB" id="5504890at2"/>
<evidence type="ECO:0008006" key="3">
    <source>
        <dbReference type="Google" id="ProtNLM"/>
    </source>
</evidence>
<gene>
    <name evidence="1" type="ORF">KOR34_45020</name>
</gene>
<organism evidence="1 2">
    <name type="scientific">Posidoniimonas corsicana</name>
    <dbReference type="NCBI Taxonomy" id="1938618"/>
    <lineage>
        <taxon>Bacteria</taxon>
        <taxon>Pseudomonadati</taxon>
        <taxon>Planctomycetota</taxon>
        <taxon>Planctomycetia</taxon>
        <taxon>Pirellulales</taxon>
        <taxon>Lacipirellulaceae</taxon>
        <taxon>Posidoniimonas</taxon>
    </lineage>
</organism>
<reference evidence="1 2" key="1">
    <citation type="submission" date="2019-02" db="EMBL/GenBank/DDBJ databases">
        <title>Deep-cultivation of Planctomycetes and their phenomic and genomic characterization uncovers novel biology.</title>
        <authorList>
            <person name="Wiegand S."/>
            <person name="Jogler M."/>
            <person name="Boedeker C."/>
            <person name="Pinto D."/>
            <person name="Vollmers J."/>
            <person name="Rivas-Marin E."/>
            <person name="Kohn T."/>
            <person name="Peeters S.H."/>
            <person name="Heuer A."/>
            <person name="Rast P."/>
            <person name="Oberbeckmann S."/>
            <person name="Bunk B."/>
            <person name="Jeske O."/>
            <person name="Meyerdierks A."/>
            <person name="Storesund J.E."/>
            <person name="Kallscheuer N."/>
            <person name="Luecker S."/>
            <person name="Lage O.M."/>
            <person name="Pohl T."/>
            <person name="Merkel B.J."/>
            <person name="Hornburger P."/>
            <person name="Mueller R.-W."/>
            <person name="Bruemmer F."/>
            <person name="Labrenz M."/>
            <person name="Spormann A.M."/>
            <person name="Op Den Camp H."/>
            <person name="Overmann J."/>
            <person name="Amann R."/>
            <person name="Jetten M.S.M."/>
            <person name="Mascher T."/>
            <person name="Medema M.H."/>
            <person name="Devos D.P."/>
            <person name="Kaster A.-K."/>
            <person name="Ovreas L."/>
            <person name="Rohde M."/>
            <person name="Galperin M.Y."/>
            <person name="Jogler C."/>
        </authorList>
    </citation>
    <scope>NUCLEOTIDE SEQUENCE [LARGE SCALE GENOMIC DNA]</scope>
    <source>
        <strain evidence="1 2">KOR34</strain>
    </source>
</reference>
<evidence type="ECO:0000313" key="2">
    <source>
        <dbReference type="Proteomes" id="UP000316714"/>
    </source>
</evidence>
<comment type="caution">
    <text evidence="1">The sequence shown here is derived from an EMBL/GenBank/DDBJ whole genome shotgun (WGS) entry which is preliminary data.</text>
</comment>
<name>A0A5C5V052_9BACT</name>
<dbReference type="Proteomes" id="UP000316714">
    <property type="component" value="Unassembled WGS sequence"/>
</dbReference>
<dbReference type="AlphaFoldDB" id="A0A5C5V052"/>